<keyword evidence="3" id="KW-1185">Reference proteome</keyword>
<dbReference type="InterPro" id="IPR033913">
    <property type="entry name" value="MTH1175_dom"/>
</dbReference>
<evidence type="ECO:0000313" key="3">
    <source>
        <dbReference type="Proteomes" id="UP000292580"/>
    </source>
</evidence>
<protein>
    <submittedName>
        <fullName evidence="2">Dinitrogenase iron-molybdenum cofactor biosynthesis protein</fullName>
    </submittedName>
</protein>
<feature type="domain" description="Dinitrogenase iron-molybdenum cofactor biosynthesis" evidence="1">
    <location>
        <begin position="8"/>
        <end position="96"/>
    </location>
</feature>
<dbReference type="PANTHER" id="PTHR42983">
    <property type="entry name" value="DINITROGENASE IRON-MOLYBDENUM COFACTOR PROTEIN-RELATED"/>
    <property type="match status" value="1"/>
</dbReference>
<dbReference type="RefSeq" id="WP_130647177.1">
    <property type="nucleotide sequence ID" value="NZ_PGCL01000003.1"/>
</dbReference>
<organism evidence="2 3">
    <name type="scientific">Methanofollis fontis</name>
    <dbReference type="NCBI Taxonomy" id="2052832"/>
    <lineage>
        <taxon>Archaea</taxon>
        <taxon>Methanobacteriati</taxon>
        <taxon>Methanobacteriota</taxon>
        <taxon>Stenosarchaea group</taxon>
        <taxon>Methanomicrobia</taxon>
        <taxon>Methanomicrobiales</taxon>
        <taxon>Methanomicrobiaceae</taxon>
        <taxon>Methanofollis</taxon>
    </lineage>
</organism>
<dbReference type="EMBL" id="PGCL01000003">
    <property type="protein sequence ID" value="TAJ44110.1"/>
    <property type="molecule type" value="Genomic_DNA"/>
</dbReference>
<reference evidence="2 3" key="1">
    <citation type="submission" date="2017-11" db="EMBL/GenBank/DDBJ databases">
        <title>Isolation and Characterization of Methanofollis Species from Methane Seep Offshore SW Taiwan.</title>
        <authorList>
            <person name="Teng N.-H."/>
            <person name="Lai M.-C."/>
            <person name="Chen S.-C."/>
        </authorList>
    </citation>
    <scope>NUCLEOTIDE SEQUENCE [LARGE SCALE GENOMIC DNA]</scope>
    <source>
        <strain evidence="2 3">FWC-SCC2</strain>
    </source>
</reference>
<dbReference type="OrthoDB" id="85838at2157"/>
<sequence length="118" mass="12091">MKVGVARDGTEVSQHFGQCEGYAIFEVENGTVVGRTDIASPGHSPGVLPALLAENGATVVIAGGMGPKAVDLFCARGIEVYLGVSGSVEEAIALFLKGELVTSANVCSHDGHDCGHEH</sequence>
<dbReference type="Proteomes" id="UP000292580">
    <property type="component" value="Unassembled WGS sequence"/>
</dbReference>
<accession>A0A483CSF2</accession>
<dbReference type="InterPro" id="IPR036105">
    <property type="entry name" value="DiNase_FeMo-co_biosyn_sf"/>
</dbReference>
<dbReference type="PANTHER" id="PTHR42983:SF1">
    <property type="entry name" value="IRON-MOLYBDENUM PROTEIN"/>
    <property type="match status" value="1"/>
</dbReference>
<dbReference type="Gene3D" id="3.30.420.130">
    <property type="entry name" value="Dinitrogenase iron-molybdenum cofactor biosynthesis domain"/>
    <property type="match status" value="1"/>
</dbReference>
<dbReference type="InterPro" id="IPR003731">
    <property type="entry name" value="Di-Nase_FeMo-co_biosynth"/>
</dbReference>
<evidence type="ECO:0000313" key="2">
    <source>
        <dbReference type="EMBL" id="TAJ44110.1"/>
    </source>
</evidence>
<evidence type="ECO:0000259" key="1">
    <source>
        <dbReference type="Pfam" id="PF02579"/>
    </source>
</evidence>
<dbReference type="CDD" id="cd00851">
    <property type="entry name" value="MTH1175"/>
    <property type="match status" value="1"/>
</dbReference>
<name>A0A483CSF2_9EURY</name>
<comment type="caution">
    <text evidence="2">The sequence shown here is derived from an EMBL/GenBank/DDBJ whole genome shotgun (WGS) entry which is preliminary data.</text>
</comment>
<dbReference type="Pfam" id="PF02579">
    <property type="entry name" value="Nitro_FeMo-Co"/>
    <property type="match status" value="1"/>
</dbReference>
<gene>
    <name evidence="2" type="ORF">CUJ86_08745</name>
</gene>
<proteinExistence type="predicted"/>
<dbReference type="SUPFAM" id="SSF53146">
    <property type="entry name" value="Nitrogenase accessory factor-like"/>
    <property type="match status" value="1"/>
</dbReference>
<dbReference type="AlphaFoldDB" id="A0A483CSF2"/>